<dbReference type="Proteomes" id="UP000765509">
    <property type="component" value="Unassembled WGS sequence"/>
</dbReference>
<name>A0A9Q3BUW5_9BASI</name>
<feature type="compositionally biased region" description="Polar residues" evidence="1">
    <location>
        <begin position="43"/>
        <end position="56"/>
    </location>
</feature>
<accession>A0A9Q3BUW5</accession>
<feature type="compositionally biased region" description="Basic and acidic residues" evidence="1">
    <location>
        <begin position="57"/>
        <end position="76"/>
    </location>
</feature>
<evidence type="ECO:0000313" key="3">
    <source>
        <dbReference type="Proteomes" id="UP000765509"/>
    </source>
</evidence>
<evidence type="ECO:0000256" key="1">
    <source>
        <dbReference type="SAM" id="MobiDB-lite"/>
    </source>
</evidence>
<feature type="region of interest" description="Disordered" evidence="1">
    <location>
        <begin position="1"/>
        <end position="88"/>
    </location>
</feature>
<reference evidence="2" key="1">
    <citation type="submission" date="2021-03" db="EMBL/GenBank/DDBJ databases">
        <title>Draft genome sequence of rust myrtle Austropuccinia psidii MF-1, a brazilian biotype.</title>
        <authorList>
            <person name="Quecine M.C."/>
            <person name="Pachon D.M.R."/>
            <person name="Bonatelli M.L."/>
            <person name="Correr F.H."/>
            <person name="Franceschini L.M."/>
            <person name="Leite T.F."/>
            <person name="Margarido G.R.A."/>
            <person name="Almeida C.A."/>
            <person name="Ferrarezi J.A."/>
            <person name="Labate C.A."/>
        </authorList>
    </citation>
    <scope>NUCLEOTIDE SEQUENCE</scope>
    <source>
        <strain evidence="2">MF-1</strain>
    </source>
</reference>
<protein>
    <submittedName>
        <fullName evidence="2">Uncharacterized protein</fullName>
    </submittedName>
</protein>
<evidence type="ECO:0000313" key="2">
    <source>
        <dbReference type="EMBL" id="MBW0471590.1"/>
    </source>
</evidence>
<comment type="caution">
    <text evidence="2">The sequence shown here is derived from an EMBL/GenBank/DDBJ whole genome shotgun (WGS) entry which is preliminary data.</text>
</comment>
<organism evidence="2 3">
    <name type="scientific">Austropuccinia psidii MF-1</name>
    <dbReference type="NCBI Taxonomy" id="1389203"/>
    <lineage>
        <taxon>Eukaryota</taxon>
        <taxon>Fungi</taxon>
        <taxon>Dikarya</taxon>
        <taxon>Basidiomycota</taxon>
        <taxon>Pucciniomycotina</taxon>
        <taxon>Pucciniomycetes</taxon>
        <taxon>Pucciniales</taxon>
        <taxon>Sphaerophragmiaceae</taxon>
        <taxon>Austropuccinia</taxon>
    </lineage>
</organism>
<keyword evidence="3" id="KW-1185">Reference proteome</keyword>
<sequence>MSPSPALSKPPPQLSQLMNPLPDPPDPDDQMDMPEIYKGEPKLTQQGTAALSTSEDTMNKKQQEMENVKKQSHNELRLVNPSPKTLDY</sequence>
<dbReference type="AlphaFoldDB" id="A0A9Q3BUW5"/>
<proteinExistence type="predicted"/>
<dbReference type="EMBL" id="AVOT02002806">
    <property type="protein sequence ID" value="MBW0471590.1"/>
    <property type="molecule type" value="Genomic_DNA"/>
</dbReference>
<gene>
    <name evidence="2" type="ORF">O181_011305</name>
</gene>